<dbReference type="Proteomes" id="UP000515125">
    <property type="component" value="Unplaced"/>
</dbReference>
<dbReference type="SUPFAM" id="SSF48452">
    <property type="entry name" value="TPR-like"/>
    <property type="match status" value="2"/>
</dbReference>
<dbReference type="RefSeq" id="XP_026193650.1">
    <property type="nucleotide sequence ID" value="XM_026337865.1"/>
</dbReference>
<dbReference type="GeneID" id="34619316"/>
<dbReference type="PANTHER" id="PTHR44117:SF1">
    <property type="entry name" value="INTRAFLAGELLAR TRANSPORT PROTEIN 88 HOMOLOG"/>
    <property type="match status" value="1"/>
</dbReference>
<evidence type="ECO:0000256" key="1">
    <source>
        <dbReference type="ARBA" id="ARBA00022737"/>
    </source>
</evidence>
<dbReference type="SMART" id="SM00028">
    <property type="entry name" value="TPR"/>
    <property type="match status" value="5"/>
</dbReference>
<dbReference type="GO" id="GO:0019894">
    <property type="term" value="F:kinesin binding"/>
    <property type="evidence" value="ECO:0007669"/>
    <property type="project" value="TreeGrafter"/>
</dbReference>
<dbReference type="GO" id="GO:0042073">
    <property type="term" value="P:intraciliary transport"/>
    <property type="evidence" value="ECO:0007669"/>
    <property type="project" value="TreeGrafter"/>
</dbReference>
<dbReference type="PANTHER" id="PTHR44117">
    <property type="entry name" value="INTRAFLAGELLAR TRANSPORT PROTEIN 88 HOMOLOG"/>
    <property type="match status" value="1"/>
</dbReference>
<dbReference type="InterPro" id="IPR019734">
    <property type="entry name" value="TPR_rpt"/>
</dbReference>
<dbReference type="GO" id="GO:1905515">
    <property type="term" value="P:non-motile cilium assembly"/>
    <property type="evidence" value="ECO:0007669"/>
    <property type="project" value="TreeGrafter"/>
</dbReference>
<organism evidence="4 5">
    <name type="scientific">Cyclospora cayetanensis</name>
    <dbReference type="NCBI Taxonomy" id="88456"/>
    <lineage>
        <taxon>Eukaryota</taxon>
        <taxon>Sar</taxon>
        <taxon>Alveolata</taxon>
        <taxon>Apicomplexa</taxon>
        <taxon>Conoidasida</taxon>
        <taxon>Coccidia</taxon>
        <taxon>Eucoccidiorida</taxon>
        <taxon>Eimeriorina</taxon>
        <taxon>Eimeriidae</taxon>
        <taxon>Cyclospora</taxon>
    </lineage>
</organism>
<accession>A0A6P6S2Y9</accession>
<proteinExistence type="predicted"/>
<evidence type="ECO:0000313" key="4">
    <source>
        <dbReference type="Proteomes" id="UP000515125"/>
    </source>
</evidence>
<dbReference type="InterPro" id="IPR013105">
    <property type="entry name" value="TPR_2"/>
</dbReference>
<keyword evidence="2 3" id="KW-0802">TPR repeat</keyword>
<dbReference type="GO" id="GO:0097730">
    <property type="term" value="C:non-motile cilium"/>
    <property type="evidence" value="ECO:0007669"/>
    <property type="project" value="TreeGrafter"/>
</dbReference>
<dbReference type="PROSITE" id="PS50005">
    <property type="entry name" value="TPR"/>
    <property type="match status" value="1"/>
</dbReference>
<dbReference type="Pfam" id="PF07719">
    <property type="entry name" value="TPR_2"/>
    <property type="match status" value="1"/>
</dbReference>
<dbReference type="InterPro" id="IPR011990">
    <property type="entry name" value="TPR-like_helical_dom_sf"/>
</dbReference>
<dbReference type="GO" id="GO:0005814">
    <property type="term" value="C:centriole"/>
    <property type="evidence" value="ECO:0007669"/>
    <property type="project" value="TreeGrafter"/>
</dbReference>
<evidence type="ECO:0000313" key="5">
    <source>
        <dbReference type="RefSeq" id="XP_026193650.1"/>
    </source>
</evidence>
<protein>
    <submittedName>
        <fullName evidence="5">Uncharacterized protein LOC34619316</fullName>
    </submittedName>
</protein>
<dbReference type="GO" id="GO:0097546">
    <property type="term" value="C:ciliary base"/>
    <property type="evidence" value="ECO:0007669"/>
    <property type="project" value="TreeGrafter"/>
</dbReference>
<dbReference type="AlphaFoldDB" id="A0A6P6S2Y9"/>
<evidence type="ECO:0000256" key="3">
    <source>
        <dbReference type="PROSITE-ProRule" id="PRU00339"/>
    </source>
</evidence>
<sequence>MRARTHYGPCEAHFASSETPLKDAWEAFLQSESIGEAQKGLAALQAAREAAAAAAAAAVAVGATSPSSANALSLELAASTSLALRLEEVGKHEEALALYSRLAADMRLPESRKMLKANIGRVLLQQQKPRAALKAFKAALDNIPLPTVGQGYKLLRAQLLRSAGTCHFCMGRYIEAATEYEQAIQLAPQDSGSVASCLNLLLCYLATGETARMQDAFITMLTLRKEQMHFYGAGSLDSKERLCIYTVACDHAHSMYKKVAPTADMPLFNFYVLTVSCYLHAPALCASLALHILINMFGAARNVPRLSEAFEETNANAMHADEALEHPSEAHANSTILKAARLLATCGEAQPDTAYERIASALQQHGFDDLAEEVQLERAMRWLRGGQVDPAIAAYKAFKSRRSSLALRSATNLSFIFLLEGDIEQAATYAGMAVEADRGSARALVNKACTLSQRKELDDAAKLFEDAAALDSRCPEAFYNLAVTLHKLGRLRPWDLDSTSWIGVNLVKSSSYREAFDYFSLASQLQPSAGKWRLMAAFCLRKSGQLHAALTLYESLYKEFPGDENVQSGLKRIRTALGLQAD</sequence>
<feature type="repeat" description="TPR" evidence="3">
    <location>
        <begin position="157"/>
        <end position="190"/>
    </location>
</feature>
<dbReference type="Gene3D" id="1.25.40.10">
    <property type="entry name" value="Tetratricopeptide repeat domain"/>
    <property type="match status" value="2"/>
</dbReference>
<dbReference type="Pfam" id="PF13432">
    <property type="entry name" value="TPR_16"/>
    <property type="match status" value="1"/>
</dbReference>
<dbReference type="GO" id="GO:0036064">
    <property type="term" value="C:ciliary basal body"/>
    <property type="evidence" value="ECO:0007669"/>
    <property type="project" value="TreeGrafter"/>
</dbReference>
<dbReference type="OrthoDB" id="1926212at2759"/>
<keyword evidence="4" id="KW-1185">Reference proteome</keyword>
<gene>
    <name evidence="5" type="primary">LOC34619316</name>
</gene>
<keyword evidence="1" id="KW-0677">Repeat</keyword>
<name>A0A6P6S2Y9_9EIME</name>
<evidence type="ECO:0000256" key="2">
    <source>
        <dbReference type="ARBA" id="ARBA00022803"/>
    </source>
</evidence>
<reference evidence="5" key="1">
    <citation type="submission" date="2025-08" db="UniProtKB">
        <authorList>
            <consortium name="RefSeq"/>
        </authorList>
    </citation>
    <scope>IDENTIFICATION</scope>
</reference>